<dbReference type="RefSeq" id="WP_184641141.1">
    <property type="nucleotide sequence ID" value="NZ_JACIFZ010000006.1"/>
</dbReference>
<protein>
    <submittedName>
        <fullName evidence="2">Restriction system protein</fullName>
    </submittedName>
</protein>
<dbReference type="GO" id="GO:0009307">
    <property type="term" value="P:DNA restriction-modification system"/>
    <property type="evidence" value="ECO:0007669"/>
    <property type="project" value="InterPro"/>
</dbReference>
<dbReference type="AlphaFoldDB" id="A0A840FYH0"/>
<dbReference type="GO" id="GO:0015666">
    <property type="term" value="F:restriction endodeoxyribonuclease activity"/>
    <property type="evidence" value="ECO:0007669"/>
    <property type="project" value="TreeGrafter"/>
</dbReference>
<dbReference type="PANTHER" id="PTHR30015">
    <property type="entry name" value="MRR RESTRICTION SYSTEM PROTEIN"/>
    <property type="match status" value="1"/>
</dbReference>
<evidence type="ECO:0000313" key="3">
    <source>
        <dbReference type="Proteomes" id="UP000524450"/>
    </source>
</evidence>
<dbReference type="InterPro" id="IPR011335">
    <property type="entry name" value="Restrct_endonuc-II-like"/>
</dbReference>
<dbReference type="SUPFAM" id="SSF52980">
    <property type="entry name" value="Restriction endonuclease-like"/>
    <property type="match status" value="1"/>
</dbReference>
<gene>
    <name evidence="2" type="ORF">GGD71_004898</name>
</gene>
<organism evidence="2 3">
    <name type="scientific">Variovorax guangxiensis</name>
    <dbReference type="NCBI Taxonomy" id="1775474"/>
    <lineage>
        <taxon>Bacteria</taxon>
        <taxon>Pseudomonadati</taxon>
        <taxon>Pseudomonadota</taxon>
        <taxon>Betaproteobacteria</taxon>
        <taxon>Burkholderiales</taxon>
        <taxon>Comamonadaceae</taxon>
        <taxon>Variovorax</taxon>
    </lineage>
</organism>
<dbReference type="Gene3D" id="3.40.1350.10">
    <property type="match status" value="1"/>
</dbReference>
<evidence type="ECO:0000313" key="2">
    <source>
        <dbReference type="EMBL" id="MBB4224107.1"/>
    </source>
</evidence>
<dbReference type="GO" id="GO:0003677">
    <property type="term" value="F:DNA binding"/>
    <property type="evidence" value="ECO:0007669"/>
    <property type="project" value="InterPro"/>
</dbReference>
<evidence type="ECO:0000259" key="1">
    <source>
        <dbReference type="Pfam" id="PF04471"/>
    </source>
</evidence>
<sequence>MGSIVFGPRVLPDNLTEIAGYKAGLAMSIEEICDHLTGTSFPDAVRNGEASGVRLRSEEYEDLYYNLLHRIGYTRELYQGPSIERARLFHSFKANTAELDLYMQVSSTMNRLMMVGIQNGDPKPTDPRVILPEIKKKFGAAGIKIAIEMYEIINRGIRMNPHHGIGNEWINPLELKGLFKGTDQQPEKARFIDQRYIDYLSNNHDRIGDMHWRQFEKLTAEFYERDGYKVDLGPGSGDDGVDVRVWKSDAGPSDSPLCIVQCKRQKDKIEKIVVKGLHADVQFERAEYGVIVTTSELSPGARTTISARGYDIQAVEREGVKGWLTKLRTPGTGIVR</sequence>
<dbReference type="PANTHER" id="PTHR30015:SF7">
    <property type="entry name" value="TYPE IV METHYL-DIRECTED RESTRICTION ENZYME ECOKMRR"/>
    <property type="match status" value="1"/>
</dbReference>
<comment type="caution">
    <text evidence="2">The sequence shown here is derived from an EMBL/GenBank/DDBJ whole genome shotgun (WGS) entry which is preliminary data.</text>
</comment>
<accession>A0A840FYH0</accession>
<proteinExistence type="predicted"/>
<dbReference type="EMBL" id="JACIFZ010000006">
    <property type="protein sequence ID" value="MBB4224107.1"/>
    <property type="molecule type" value="Genomic_DNA"/>
</dbReference>
<dbReference type="Proteomes" id="UP000524450">
    <property type="component" value="Unassembled WGS sequence"/>
</dbReference>
<dbReference type="InterPro" id="IPR007560">
    <property type="entry name" value="Restrct_endonuc_IV_Mrr"/>
</dbReference>
<name>A0A840FYH0_9BURK</name>
<dbReference type="InterPro" id="IPR011856">
    <property type="entry name" value="tRNA_endonuc-like_dom_sf"/>
</dbReference>
<reference evidence="2 3" key="1">
    <citation type="submission" date="2020-08" db="EMBL/GenBank/DDBJ databases">
        <title>Genomic Encyclopedia of Type Strains, Phase IV (KMG-V): Genome sequencing to study the core and pangenomes of soil and plant-associated prokaryotes.</title>
        <authorList>
            <person name="Whitman W."/>
        </authorList>
    </citation>
    <scope>NUCLEOTIDE SEQUENCE [LARGE SCALE GENOMIC DNA]</scope>
    <source>
        <strain evidence="2 3">34/80</strain>
    </source>
</reference>
<feature type="domain" description="Restriction endonuclease type IV Mrr" evidence="1">
    <location>
        <begin position="209"/>
        <end position="320"/>
    </location>
</feature>
<dbReference type="Pfam" id="PF04471">
    <property type="entry name" value="Mrr_cat"/>
    <property type="match status" value="1"/>
</dbReference>
<dbReference type="InterPro" id="IPR052906">
    <property type="entry name" value="Type_IV_Methyl-Rstrct_Enzyme"/>
</dbReference>